<comment type="similarity">
    <text evidence="1">Belongs to the small GTPase superfamily. Arf family.</text>
</comment>
<dbReference type="Pfam" id="PF00025">
    <property type="entry name" value="Arf"/>
    <property type="match status" value="1"/>
</dbReference>
<dbReference type="SUPFAM" id="SSF52058">
    <property type="entry name" value="L domain-like"/>
    <property type="match status" value="1"/>
</dbReference>
<keyword evidence="8" id="KW-1185">Reference proteome</keyword>
<evidence type="ECO:0000256" key="1">
    <source>
        <dbReference type="ARBA" id="ARBA00010290"/>
    </source>
</evidence>
<dbReference type="EMBL" id="JASCZI010151741">
    <property type="protein sequence ID" value="MED6174268.1"/>
    <property type="molecule type" value="Genomic_DNA"/>
</dbReference>
<organism evidence="7 8">
    <name type="scientific">Stylosanthes scabra</name>
    <dbReference type="NCBI Taxonomy" id="79078"/>
    <lineage>
        <taxon>Eukaryota</taxon>
        <taxon>Viridiplantae</taxon>
        <taxon>Streptophyta</taxon>
        <taxon>Embryophyta</taxon>
        <taxon>Tracheophyta</taxon>
        <taxon>Spermatophyta</taxon>
        <taxon>Magnoliopsida</taxon>
        <taxon>eudicotyledons</taxon>
        <taxon>Gunneridae</taxon>
        <taxon>Pentapetalae</taxon>
        <taxon>rosids</taxon>
        <taxon>fabids</taxon>
        <taxon>Fabales</taxon>
        <taxon>Fabaceae</taxon>
        <taxon>Papilionoideae</taxon>
        <taxon>50 kb inversion clade</taxon>
        <taxon>dalbergioids sensu lato</taxon>
        <taxon>Dalbergieae</taxon>
        <taxon>Pterocarpus clade</taxon>
        <taxon>Stylosanthes</taxon>
    </lineage>
</organism>
<dbReference type="SUPFAM" id="SSF52540">
    <property type="entry name" value="P-loop containing nucleoside triphosphate hydrolases"/>
    <property type="match status" value="1"/>
</dbReference>
<comment type="caution">
    <text evidence="7">The sequence shown here is derived from an EMBL/GenBank/DDBJ whole genome shotgun (WGS) entry which is preliminary data.</text>
</comment>
<gene>
    <name evidence="7" type="ORF">PIB30_067512</name>
</gene>
<dbReference type="PRINTS" id="PR00328">
    <property type="entry name" value="SAR1GTPBP"/>
</dbReference>
<dbReference type="InterPro" id="IPR032675">
    <property type="entry name" value="LRR_dom_sf"/>
</dbReference>
<keyword evidence="6" id="KW-0342">GTP-binding</keyword>
<keyword evidence="2" id="KW-0519">Myristate</keyword>
<dbReference type="InterPro" id="IPR024156">
    <property type="entry name" value="Small_GTPase_ARF"/>
</dbReference>
<proteinExistence type="inferred from homology"/>
<evidence type="ECO:0000256" key="3">
    <source>
        <dbReference type="ARBA" id="ARBA00022741"/>
    </source>
</evidence>
<dbReference type="Gene3D" id="3.80.10.10">
    <property type="entry name" value="Ribonuclease Inhibitor"/>
    <property type="match status" value="1"/>
</dbReference>
<keyword evidence="4" id="KW-0931">ER-Golgi transport</keyword>
<dbReference type="SMART" id="SM00177">
    <property type="entry name" value="ARF"/>
    <property type="match status" value="1"/>
</dbReference>
<evidence type="ECO:0000256" key="5">
    <source>
        <dbReference type="ARBA" id="ARBA00022927"/>
    </source>
</evidence>
<accession>A0ABU6VNK7</accession>
<dbReference type="Proteomes" id="UP001341840">
    <property type="component" value="Unassembled WGS sequence"/>
</dbReference>
<dbReference type="Gene3D" id="3.40.50.300">
    <property type="entry name" value="P-loop containing nucleotide triphosphate hydrolases"/>
    <property type="match status" value="1"/>
</dbReference>
<reference evidence="7 8" key="1">
    <citation type="journal article" date="2023" name="Plants (Basel)">
        <title>Bridging the Gap: Combining Genomics and Transcriptomics Approaches to Understand Stylosanthes scabra, an Orphan Legume from the Brazilian Caatinga.</title>
        <authorList>
            <person name="Ferreira-Neto J.R.C."/>
            <person name="da Silva M.D."/>
            <person name="Binneck E."/>
            <person name="de Melo N.F."/>
            <person name="da Silva R.H."/>
            <person name="de Melo A.L.T.M."/>
            <person name="Pandolfi V."/>
            <person name="Bustamante F.O."/>
            <person name="Brasileiro-Vidal A.C."/>
            <person name="Benko-Iseppon A.M."/>
        </authorList>
    </citation>
    <scope>NUCLEOTIDE SEQUENCE [LARGE SCALE GENOMIC DNA]</scope>
    <source>
        <tissue evidence="7">Leaves</tissue>
    </source>
</reference>
<dbReference type="PROSITE" id="PS51417">
    <property type="entry name" value="ARF"/>
    <property type="match status" value="1"/>
</dbReference>
<evidence type="ECO:0000313" key="8">
    <source>
        <dbReference type="Proteomes" id="UP001341840"/>
    </source>
</evidence>
<dbReference type="InterPro" id="IPR006689">
    <property type="entry name" value="Small_GTPase_ARF/SAR"/>
</dbReference>
<evidence type="ECO:0000313" key="7">
    <source>
        <dbReference type="EMBL" id="MED6174268.1"/>
    </source>
</evidence>
<keyword evidence="2" id="KW-0449">Lipoprotein</keyword>
<dbReference type="InterPro" id="IPR027417">
    <property type="entry name" value="P-loop_NTPase"/>
</dbReference>
<evidence type="ECO:0000256" key="4">
    <source>
        <dbReference type="ARBA" id="ARBA00022892"/>
    </source>
</evidence>
<sequence>MGLTFTKLFSRLFAKKEMRILMVGLDAAGKTTILYKLKFGEIFTTIPTIGFNVEIVEYKNINFTVWDVGGQDKCFPLPSTFPTDLTNSSTLSDLDFGSAEVTGDLPDIFDSLPGLQNLRLSYNNLTVSLPKSLASSSISNLWLNNQQNGLSGTIEVFSNMTQLSQLWLHKNQFSGLLEKSI</sequence>
<dbReference type="PANTHER" id="PTHR11711">
    <property type="entry name" value="ADP RIBOSYLATION FACTOR-RELATED"/>
    <property type="match status" value="1"/>
</dbReference>
<evidence type="ECO:0000256" key="6">
    <source>
        <dbReference type="ARBA" id="ARBA00023134"/>
    </source>
</evidence>
<name>A0ABU6VNK7_9FABA</name>
<evidence type="ECO:0000256" key="2">
    <source>
        <dbReference type="ARBA" id="ARBA00022707"/>
    </source>
</evidence>
<keyword evidence="5" id="KW-0813">Transport</keyword>
<protein>
    <submittedName>
        <fullName evidence="7">Uncharacterized protein</fullName>
    </submittedName>
</protein>
<keyword evidence="5" id="KW-0653">Protein transport</keyword>
<keyword evidence="3" id="KW-0547">Nucleotide-binding</keyword>